<dbReference type="Proteomes" id="UP000287651">
    <property type="component" value="Unassembled WGS sequence"/>
</dbReference>
<proteinExistence type="predicted"/>
<feature type="compositionally biased region" description="Basic and acidic residues" evidence="1">
    <location>
        <begin position="186"/>
        <end position="205"/>
    </location>
</feature>
<sequence length="222" mass="24505">MEVLQFLFGIFGWWSASCVLFHSFSATAIIMHLSDFFGEYLSRYGLPFVSPNNILVSTINGTGAAIEAVYVIVFLAFAPKKARARMAGLFALVLSIFVVIALVSLLALRGQDRKVFCGVAATFFSICMYASPLSIMVSRPPFLSPLFHVEFCRTGTEWVRQRVGGDAAGDVRGLQEELGRRRRRRQDGGDDRREASKERQSERVEAASPSHGRTGVECAVLS</sequence>
<feature type="transmembrane region" description="Helical" evidence="2">
    <location>
        <begin position="89"/>
        <end position="108"/>
    </location>
</feature>
<name>A0A444CR50_ENSVE</name>
<dbReference type="PANTHER" id="PTHR10791:SF44">
    <property type="entry name" value="BIDIRECTIONAL SUGAR TRANSPORTER SWEET1"/>
    <property type="match status" value="1"/>
</dbReference>
<keyword evidence="2" id="KW-1133">Transmembrane helix</keyword>
<accession>A0A444CR50</accession>
<dbReference type="PANTHER" id="PTHR10791">
    <property type="entry name" value="RAG1-ACTIVATING PROTEIN 1"/>
    <property type="match status" value="1"/>
</dbReference>
<dbReference type="AlphaFoldDB" id="A0A444CR50"/>
<comment type="caution">
    <text evidence="3">The sequence shown here is derived from an EMBL/GenBank/DDBJ whole genome shotgun (WGS) entry which is preliminary data.</text>
</comment>
<feature type="transmembrane region" description="Helical" evidence="2">
    <location>
        <begin position="54"/>
        <end position="77"/>
    </location>
</feature>
<evidence type="ECO:0000313" key="4">
    <source>
        <dbReference type="Proteomes" id="UP000287651"/>
    </source>
</evidence>
<dbReference type="GO" id="GO:0016020">
    <property type="term" value="C:membrane"/>
    <property type="evidence" value="ECO:0007669"/>
    <property type="project" value="TreeGrafter"/>
</dbReference>
<feature type="transmembrane region" description="Helical" evidence="2">
    <location>
        <begin position="115"/>
        <end position="137"/>
    </location>
</feature>
<reference evidence="3 4" key="1">
    <citation type="journal article" date="2014" name="Agronomy (Basel)">
        <title>A Draft Genome Sequence for Ensete ventricosum, the Drought-Tolerant Tree Against Hunger.</title>
        <authorList>
            <person name="Harrison J."/>
            <person name="Moore K.A."/>
            <person name="Paszkiewicz K."/>
            <person name="Jones T."/>
            <person name="Grant M."/>
            <person name="Ambacheew D."/>
            <person name="Muzemil S."/>
            <person name="Studholme D.J."/>
        </authorList>
    </citation>
    <scope>NUCLEOTIDE SEQUENCE [LARGE SCALE GENOMIC DNA]</scope>
</reference>
<gene>
    <name evidence="3" type="ORF">B296_00052933</name>
</gene>
<feature type="region of interest" description="Disordered" evidence="1">
    <location>
        <begin position="177"/>
        <end position="222"/>
    </location>
</feature>
<keyword evidence="2" id="KW-0812">Transmembrane</keyword>
<dbReference type="InterPro" id="IPR047664">
    <property type="entry name" value="SWEET"/>
</dbReference>
<evidence type="ECO:0000256" key="1">
    <source>
        <dbReference type="SAM" id="MobiDB-lite"/>
    </source>
</evidence>
<protein>
    <submittedName>
        <fullName evidence="3">Uncharacterized protein</fullName>
    </submittedName>
</protein>
<dbReference type="GO" id="GO:0051119">
    <property type="term" value="F:sugar transmembrane transporter activity"/>
    <property type="evidence" value="ECO:0007669"/>
    <property type="project" value="InterPro"/>
</dbReference>
<organism evidence="3 4">
    <name type="scientific">Ensete ventricosum</name>
    <name type="common">Abyssinian banana</name>
    <name type="synonym">Musa ensete</name>
    <dbReference type="NCBI Taxonomy" id="4639"/>
    <lineage>
        <taxon>Eukaryota</taxon>
        <taxon>Viridiplantae</taxon>
        <taxon>Streptophyta</taxon>
        <taxon>Embryophyta</taxon>
        <taxon>Tracheophyta</taxon>
        <taxon>Spermatophyta</taxon>
        <taxon>Magnoliopsida</taxon>
        <taxon>Liliopsida</taxon>
        <taxon>Zingiberales</taxon>
        <taxon>Musaceae</taxon>
        <taxon>Ensete</taxon>
    </lineage>
</organism>
<feature type="transmembrane region" description="Helical" evidence="2">
    <location>
        <begin position="6"/>
        <end position="33"/>
    </location>
</feature>
<dbReference type="EMBL" id="AMZH03016553">
    <property type="protein sequence ID" value="RRT44293.1"/>
    <property type="molecule type" value="Genomic_DNA"/>
</dbReference>
<keyword evidence="2" id="KW-0472">Membrane</keyword>
<evidence type="ECO:0000313" key="3">
    <source>
        <dbReference type="EMBL" id="RRT44293.1"/>
    </source>
</evidence>
<evidence type="ECO:0000256" key="2">
    <source>
        <dbReference type="SAM" id="Phobius"/>
    </source>
</evidence>